<dbReference type="Pfam" id="PF13404">
    <property type="entry name" value="HTH_AsnC-type"/>
    <property type="match status" value="1"/>
</dbReference>
<keyword evidence="6" id="KW-1185">Reference proteome</keyword>
<evidence type="ECO:0000313" key="6">
    <source>
        <dbReference type="Proteomes" id="UP000283458"/>
    </source>
</evidence>
<keyword evidence="2" id="KW-0238">DNA-binding</keyword>
<dbReference type="SUPFAM" id="SSF54909">
    <property type="entry name" value="Dimeric alpha+beta barrel"/>
    <property type="match status" value="1"/>
</dbReference>
<evidence type="ECO:0000256" key="1">
    <source>
        <dbReference type="ARBA" id="ARBA00023015"/>
    </source>
</evidence>
<evidence type="ECO:0000256" key="3">
    <source>
        <dbReference type="ARBA" id="ARBA00023163"/>
    </source>
</evidence>
<dbReference type="GO" id="GO:0043565">
    <property type="term" value="F:sequence-specific DNA binding"/>
    <property type="evidence" value="ECO:0007669"/>
    <property type="project" value="InterPro"/>
</dbReference>
<dbReference type="InterPro" id="IPR011008">
    <property type="entry name" value="Dimeric_a/b-barrel"/>
</dbReference>
<dbReference type="InterPro" id="IPR036390">
    <property type="entry name" value="WH_DNA-bd_sf"/>
</dbReference>
<dbReference type="Gene3D" id="3.30.70.920">
    <property type="match status" value="1"/>
</dbReference>
<evidence type="ECO:0000259" key="4">
    <source>
        <dbReference type="PROSITE" id="PS50956"/>
    </source>
</evidence>
<dbReference type="Pfam" id="PF01037">
    <property type="entry name" value="AsnC_trans_reg"/>
    <property type="match status" value="1"/>
</dbReference>
<dbReference type="InterPro" id="IPR000485">
    <property type="entry name" value="AsnC-type_HTH_dom"/>
</dbReference>
<comment type="caution">
    <text evidence="5">The sequence shown here is derived from an EMBL/GenBank/DDBJ whole genome shotgun (WGS) entry which is preliminary data.</text>
</comment>
<name>A0A418W3E9_9PROT</name>
<dbReference type="PANTHER" id="PTHR30154">
    <property type="entry name" value="LEUCINE-RESPONSIVE REGULATORY PROTEIN"/>
    <property type="match status" value="1"/>
</dbReference>
<keyword evidence="3" id="KW-0804">Transcription</keyword>
<dbReference type="Proteomes" id="UP000283458">
    <property type="component" value="Unassembled WGS sequence"/>
</dbReference>
<reference evidence="5 6" key="1">
    <citation type="submission" date="2018-09" db="EMBL/GenBank/DDBJ databases">
        <authorList>
            <person name="Zhu H."/>
        </authorList>
    </citation>
    <scope>NUCLEOTIDE SEQUENCE [LARGE SCALE GENOMIC DNA]</scope>
    <source>
        <strain evidence="5 6">K2W22B-5</strain>
    </source>
</reference>
<dbReference type="PROSITE" id="PS50956">
    <property type="entry name" value="HTH_ASNC_2"/>
    <property type="match status" value="1"/>
</dbReference>
<dbReference type="GO" id="GO:0043200">
    <property type="term" value="P:response to amino acid"/>
    <property type="evidence" value="ECO:0007669"/>
    <property type="project" value="TreeGrafter"/>
</dbReference>
<dbReference type="PRINTS" id="PR00033">
    <property type="entry name" value="HTHASNC"/>
</dbReference>
<gene>
    <name evidence="5" type="ORF">D3877_08510</name>
</gene>
<evidence type="ECO:0000313" key="5">
    <source>
        <dbReference type="EMBL" id="RJF84553.1"/>
    </source>
</evidence>
<proteinExistence type="predicted"/>
<keyword evidence="1" id="KW-0805">Transcription regulation</keyword>
<dbReference type="GO" id="GO:0005829">
    <property type="term" value="C:cytosol"/>
    <property type="evidence" value="ECO:0007669"/>
    <property type="project" value="TreeGrafter"/>
</dbReference>
<dbReference type="InterPro" id="IPR036388">
    <property type="entry name" value="WH-like_DNA-bd_sf"/>
</dbReference>
<dbReference type="PANTHER" id="PTHR30154:SF34">
    <property type="entry name" value="TRANSCRIPTIONAL REGULATOR AZLB"/>
    <property type="match status" value="1"/>
</dbReference>
<sequence length="160" mass="17927">MTHTKGCKLVVKHPLDVDAMDELILCHLEADGRQSVQELARKAQLSRSAVYARMQRLISTGVIAGFTIRRGGAMLKPIVSAYMFLYLTGPICEKVAKDVEKIPQVKLSQSIGGEIDMILTVETGSLEELNDVRNQIEIIKGVLRVHTSVILKERFNRLRR</sequence>
<dbReference type="InterPro" id="IPR019887">
    <property type="entry name" value="Tscrpt_reg_AsnC/Lrp_C"/>
</dbReference>
<organism evidence="5 6">
    <name type="scientific">Azospirillum cavernae</name>
    <dbReference type="NCBI Taxonomy" id="2320860"/>
    <lineage>
        <taxon>Bacteria</taxon>
        <taxon>Pseudomonadati</taxon>
        <taxon>Pseudomonadota</taxon>
        <taxon>Alphaproteobacteria</taxon>
        <taxon>Rhodospirillales</taxon>
        <taxon>Azospirillaceae</taxon>
        <taxon>Azospirillum</taxon>
    </lineage>
</organism>
<dbReference type="Gene3D" id="1.10.10.10">
    <property type="entry name" value="Winged helix-like DNA-binding domain superfamily/Winged helix DNA-binding domain"/>
    <property type="match status" value="1"/>
</dbReference>
<protein>
    <submittedName>
        <fullName evidence="5">Lrp/AsnC family transcriptional regulator</fullName>
    </submittedName>
</protein>
<evidence type="ECO:0000256" key="2">
    <source>
        <dbReference type="ARBA" id="ARBA00023125"/>
    </source>
</evidence>
<dbReference type="AlphaFoldDB" id="A0A418W3E9"/>
<dbReference type="SMART" id="SM00344">
    <property type="entry name" value="HTH_ASNC"/>
    <property type="match status" value="1"/>
</dbReference>
<feature type="domain" description="HTH asnC-type" evidence="4">
    <location>
        <begin position="17"/>
        <end position="83"/>
    </location>
</feature>
<dbReference type="EMBL" id="QYUL01000001">
    <property type="protein sequence ID" value="RJF84553.1"/>
    <property type="molecule type" value="Genomic_DNA"/>
</dbReference>
<dbReference type="SUPFAM" id="SSF46785">
    <property type="entry name" value="Winged helix' DNA-binding domain"/>
    <property type="match status" value="1"/>
</dbReference>
<accession>A0A418W3E9</accession>
<dbReference type="InterPro" id="IPR019888">
    <property type="entry name" value="Tscrpt_reg_AsnC-like"/>
</dbReference>